<proteinExistence type="predicted"/>
<dbReference type="EMBL" id="VSSQ01125434">
    <property type="protein sequence ID" value="MPN55803.1"/>
    <property type="molecule type" value="Genomic_DNA"/>
</dbReference>
<gene>
    <name evidence="1" type="ORF">SDC9_203487</name>
</gene>
<dbReference type="Gene3D" id="3.40.50.1820">
    <property type="entry name" value="alpha/beta hydrolase"/>
    <property type="match status" value="1"/>
</dbReference>
<dbReference type="AlphaFoldDB" id="A0A645J8I7"/>
<comment type="caution">
    <text evidence="1">The sequence shown here is derived from an EMBL/GenBank/DDBJ whole genome shotgun (WGS) entry which is preliminary data.</text>
</comment>
<dbReference type="SUPFAM" id="SSF53474">
    <property type="entry name" value="alpha/beta-Hydrolases"/>
    <property type="match status" value="1"/>
</dbReference>
<reference evidence="1" key="1">
    <citation type="submission" date="2019-08" db="EMBL/GenBank/DDBJ databases">
        <authorList>
            <person name="Kucharzyk K."/>
            <person name="Murdoch R.W."/>
            <person name="Higgins S."/>
            <person name="Loffler F."/>
        </authorList>
    </citation>
    <scope>NUCLEOTIDE SEQUENCE</scope>
</reference>
<accession>A0A645J8I7</accession>
<organism evidence="1">
    <name type="scientific">bioreactor metagenome</name>
    <dbReference type="NCBI Taxonomy" id="1076179"/>
    <lineage>
        <taxon>unclassified sequences</taxon>
        <taxon>metagenomes</taxon>
        <taxon>ecological metagenomes</taxon>
    </lineage>
</organism>
<evidence type="ECO:0000313" key="1">
    <source>
        <dbReference type="EMBL" id="MPN55803.1"/>
    </source>
</evidence>
<sequence length="32" mass="3672">MVVIPDSKHMPMIEKADRVNAIMDEFINEIGK</sequence>
<dbReference type="InterPro" id="IPR029058">
    <property type="entry name" value="AB_hydrolase_fold"/>
</dbReference>
<protein>
    <submittedName>
        <fullName evidence="1">Uncharacterized protein</fullName>
    </submittedName>
</protein>
<name>A0A645J8I7_9ZZZZ</name>